<dbReference type="EMBL" id="JAUTAN010000001">
    <property type="protein sequence ID" value="MDQ1103738.1"/>
    <property type="molecule type" value="Genomic_DNA"/>
</dbReference>
<dbReference type="InterPro" id="IPR035418">
    <property type="entry name" value="AraC-bd_2"/>
</dbReference>
<keyword evidence="2 5" id="KW-0238">DNA-binding</keyword>
<dbReference type="AlphaFoldDB" id="A0AAJ1U201"/>
<dbReference type="PROSITE" id="PS01124">
    <property type="entry name" value="HTH_ARAC_FAMILY_2"/>
    <property type="match status" value="1"/>
</dbReference>
<dbReference type="PROSITE" id="PS00041">
    <property type="entry name" value="HTH_ARAC_FAMILY_1"/>
    <property type="match status" value="1"/>
</dbReference>
<dbReference type="InterPro" id="IPR050204">
    <property type="entry name" value="AraC_XylS_family_regulators"/>
</dbReference>
<dbReference type="InterPro" id="IPR018060">
    <property type="entry name" value="HTH_AraC"/>
</dbReference>
<keyword evidence="1" id="KW-0805">Transcription regulation</keyword>
<proteinExistence type="predicted"/>
<dbReference type="InterPro" id="IPR018062">
    <property type="entry name" value="HTH_AraC-typ_CS"/>
</dbReference>
<evidence type="ECO:0000313" key="6">
    <source>
        <dbReference type="Proteomes" id="UP001239215"/>
    </source>
</evidence>
<dbReference type="PANTHER" id="PTHR46796:SF6">
    <property type="entry name" value="ARAC SUBFAMILY"/>
    <property type="match status" value="1"/>
</dbReference>
<dbReference type="InterPro" id="IPR009057">
    <property type="entry name" value="Homeodomain-like_sf"/>
</dbReference>
<evidence type="ECO:0000313" key="5">
    <source>
        <dbReference type="EMBL" id="MDQ1103738.1"/>
    </source>
</evidence>
<comment type="caution">
    <text evidence="5">The sequence shown here is derived from an EMBL/GenBank/DDBJ whole genome shotgun (WGS) entry which is preliminary data.</text>
</comment>
<accession>A0AAJ1U201</accession>
<organism evidence="5 6">
    <name type="scientific">Nocardioides zeae</name>
    <dbReference type="NCBI Taxonomy" id="1457234"/>
    <lineage>
        <taxon>Bacteria</taxon>
        <taxon>Bacillati</taxon>
        <taxon>Actinomycetota</taxon>
        <taxon>Actinomycetes</taxon>
        <taxon>Propionibacteriales</taxon>
        <taxon>Nocardioidaceae</taxon>
        <taxon>Nocardioides</taxon>
    </lineage>
</organism>
<feature type="domain" description="HTH araC/xylS-type" evidence="4">
    <location>
        <begin position="207"/>
        <end position="308"/>
    </location>
</feature>
<protein>
    <submittedName>
        <fullName evidence="5">AraC-like DNA-binding protein</fullName>
    </submittedName>
</protein>
<evidence type="ECO:0000256" key="3">
    <source>
        <dbReference type="ARBA" id="ARBA00023163"/>
    </source>
</evidence>
<evidence type="ECO:0000256" key="2">
    <source>
        <dbReference type="ARBA" id="ARBA00023125"/>
    </source>
</evidence>
<dbReference type="SUPFAM" id="SSF46689">
    <property type="entry name" value="Homeodomain-like"/>
    <property type="match status" value="1"/>
</dbReference>
<reference evidence="5" key="1">
    <citation type="submission" date="2023-07" db="EMBL/GenBank/DDBJ databases">
        <title>Functional and genomic diversity of the sorghum phyllosphere microbiome.</title>
        <authorList>
            <person name="Shade A."/>
        </authorList>
    </citation>
    <scope>NUCLEOTIDE SEQUENCE</scope>
    <source>
        <strain evidence="5">SORGH_AS_1067</strain>
    </source>
</reference>
<dbReference type="Pfam" id="PF12833">
    <property type="entry name" value="HTH_18"/>
    <property type="match status" value="1"/>
</dbReference>
<dbReference type="SMART" id="SM00342">
    <property type="entry name" value="HTH_ARAC"/>
    <property type="match status" value="1"/>
</dbReference>
<dbReference type="PANTHER" id="PTHR46796">
    <property type="entry name" value="HTH-TYPE TRANSCRIPTIONAL ACTIVATOR RHAS-RELATED"/>
    <property type="match status" value="1"/>
</dbReference>
<evidence type="ECO:0000256" key="1">
    <source>
        <dbReference type="ARBA" id="ARBA00023015"/>
    </source>
</evidence>
<dbReference type="Pfam" id="PF14525">
    <property type="entry name" value="AraC_binding_2"/>
    <property type="match status" value="1"/>
</dbReference>
<keyword evidence="3" id="KW-0804">Transcription</keyword>
<dbReference type="GO" id="GO:0043565">
    <property type="term" value="F:sequence-specific DNA binding"/>
    <property type="evidence" value="ECO:0007669"/>
    <property type="project" value="InterPro"/>
</dbReference>
<dbReference type="Gene3D" id="1.10.10.60">
    <property type="entry name" value="Homeodomain-like"/>
    <property type="match status" value="1"/>
</dbReference>
<name>A0AAJ1U201_9ACTN</name>
<sequence length="318" mass="34911">MDVDTRTVPARERYDYWVASVSDRFVPLRTTVPSREGLQGRIRSAQVADVGVRRIAGTEHRFERRECDISRSGDRDVLSIVFLHRGATTVEQDGRVATLLPGDFLLYDSERPFDFCSHGPFDYSIAMLPKDLLAFGADDYRDLTVRPRPGGRGVEALVWRLVTSLSSWDTTSVGDRRAAGLERALVALVSALAPLGEPPSPREVLVDVARALVLHHLTDPRLSPASVAAACGISVSYLHRLFEPEPATVAAFIREERLLLAHERLVDPGNRGESIAAIGRACGFDDPAHFSRLVRQRFGVAPTELRRSGVLAGGLVPV</sequence>
<dbReference type="GO" id="GO:0003700">
    <property type="term" value="F:DNA-binding transcription factor activity"/>
    <property type="evidence" value="ECO:0007669"/>
    <property type="project" value="InterPro"/>
</dbReference>
<evidence type="ECO:0000259" key="4">
    <source>
        <dbReference type="PROSITE" id="PS01124"/>
    </source>
</evidence>
<dbReference type="RefSeq" id="WP_307199144.1">
    <property type="nucleotide sequence ID" value="NZ_JAUTAN010000001.1"/>
</dbReference>
<dbReference type="Proteomes" id="UP001239215">
    <property type="component" value="Unassembled WGS sequence"/>
</dbReference>
<gene>
    <name evidence="5" type="ORF">QE405_001022</name>
</gene>